<sequence length="157" mass="17509">MIRWKFLIPLAALCSMAVPAYAGDDDKVPYWASIDTDLANMRVGPGESYRIAWVYKRPHLPVKIVRREGPWRLIEDPDGDKGWMRDLLLSRQRSAIVVGEGLIEMHAEGKPGSPILWRVEPGVVGLLGNCESGWCAFDVEGHKGFVPGERLWGTGEP</sequence>
<dbReference type="EMBL" id="FVZE01000001">
    <property type="protein sequence ID" value="SLJ89237.1"/>
    <property type="molecule type" value="Genomic_DNA"/>
</dbReference>
<dbReference type="RefSeq" id="WP_079729603.1">
    <property type="nucleotide sequence ID" value="NZ_FVZE01000001.1"/>
</dbReference>
<evidence type="ECO:0000313" key="3">
    <source>
        <dbReference type="Proteomes" id="UP000190989"/>
    </source>
</evidence>
<feature type="chain" id="PRO_5012482341" evidence="1">
    <location>
        <begin position="23"/>
        <end position="157"/>
    </location>
</feature>
<organism evidence="2 3">
    <name type="scientific">Novosphingobium mathurense</name>
    <dbReference type="NCBI Taxonomy" id="428990"/>
    <lineage>
        <taxon>Bacteria</taxon>
        <taxon>Pseudomonadati</taxon>
        <taxon>Pseudomonadota</taxon>
        <taxon>Alphaproteobacteria</taxon>
        <taxon>Sphingomonadales</taxon>
        <taxon>Sphingomonadaceae</taxon>
        <taxon>Novosphingobium</taxon>
    </lineage>
</organism>
<accession>A0A1U6H0I0</accession>
<reference evidence="3" key="1">
    <citation type="submission" date="2017-02" db="EMBL/GenBank/DDBJ databases">
        <authorList>
            <person name="Varghese N."/>
            <person name="Submissions S."/>
        </authorList>
    </citation>
    <scope>NUCLEOTIDE SEQUENCE [LARGE SCALE GENOMIC DNA]</scope>
    <source>
        <strain evidence="3">SM117</strain>
    </source>
</reference>
<name>A0A1U6H0I0_9SPHN</name>
<dbReference type="Gene3D" id="2.30.30.40">
    <property type="entry name" value="SH3 Domains"/>
    <property type="match status" value="1"/>
</dbReference>
<dbReference type="STRING" id="428990.SAMN06295987_101961"/>
<evidence type="ECO:0000256" key="1">
    <source>
        <dbReference type="SAM" id="SignalP"/>
    </source>
</evidence>
<feature type="signal peptide" evidence="1">
    <location>
        <begin position="1"/>
        <end position="22"/>
    </location>
</feature>
<dbReference type="Proteomes" id="UP000190989">
    <property type="component" value="Unassembled WGS sequence"/>
</dbReference>
<gene>
    <name evidence="2" type="ORF">SAMN06295987_101961</name>
</gene>
<proteinExistence type="predicted"/>
<dbReference type="Pfam" id="PF06347">
    <property type="entry name" value="SH3_4"/>
    <property type="match status" value="2"/>
</dbReference>
<keyword evidence="3" id="KW-1185">Reference proteome</keyword>
<protein>
    <submittedName>
        <fullName evidence="2">SH3-like domain-containing protein</fullName>
    </submittedName>
</protein>
<evidence type="ECO:0000313" key="2">
    <source>
        <dbReference type="EMBL" id="SLJ89237.1"/>
    </source>
</evidence>
<dbReference type="InterPro" id="IPR010466">
    <property type="entry name" value="DUF1058"/>
</dbReference>
<keyword evidence="1" id="KW-0732">Signal</keyword>
<dbReference type="AlphaFoldDB" id="A0A1U6H0I0"/>